<reference evidence="2 3" key="1">
    <citation type="journal article" date="2016" name="Nat. Commun.">
        <title>Thousands of microbial genomes shed light on interconnected biogeochemical processes in an aquifer system.</title>
        <authorList>
            <person name="Anantharaman K."/>
            <person name="Brown C.T."/>
            <person name="Hug L.A."/>
            <person name="Sharon I."/>
            <person name="Castelle C.J."/>
            <person name="Probst A.J."/>
            <person name="Thomas B.C."/>
            <person name="Singh A."/>
            <person name="Wilkins M.J."/>
            <person name="Karaoz U."/>
            <person name="Brodie E.L."/>
            <person name="Williams K.H."/>
            <person name="Hubbard S.S."/>
            <person name="Banfield J.F."/>
        </authorList>
    </citation>
    <scope>NUCLEOTIDE SEQUENCE [LARGE SCALE GENOMIC DNA]</scope>
</reference>
<evidence type="ECO:0000313" key="3">
    <source>
        <dbReference type="Proteomes" id="UP000178615"/>
    </source>
</evidence>
<protein>
    <submittedName>
        <fullName evidence="2">Uncharacterized protein</fullName>
    </submittedName>
</protein>
<evidence type="ECO:0000256" key="1">
    <source>
        <dbReference type="SAM" id="Phobius"/>
    </source>
</evidence>
<comment type="caution">
    <text evidence="2">The sequence shown here is derived from an EMBL/GenBank/DDBJ whole genome shotgun (WGS) entry which is preliminary data.</text>
</comment>
<proteinExistence type="predicted"/>
<keyword evidence="1" id="KW-0812">Transmembrane</keyword>
<dbReference type="Proteomes" id="UP000178615">
    <property type="component" value="Unassembled WGS sequence"/>
</dbReference>
<accession>A0A1F4ULP2</accession>
<keyword evidence="1" id="KW-1133">Transmembrane helix</keyword>
<gene>
    <name evidence="2" type="ORF">A2V49_02625</name>
</gene>
<dbReference type="AlphaFoldDB" id="A0A1F4ULP2"/>
<feature type="transmembrane region" description="Helical" evidence="1">
    <location>
        <begin position="33"/>
        <end position="50"/>
    </location>
</feature>
<evidence type="ECO:0000313" key="2">
    <source>
        <dbReference type="EMBL" id="OGC45133.1"/>
    </source>
</evidence>
<dbReference type="EMBL" id="MEUV01000049">
    <property type="protein sequence ID" value="OGC45133.1"/>
    <property type="molecule type" value="Genomic_DNA"/>
</dbReference>
<organism evidence="2 3">
    <name type="scientific">candidate division WWE3 bacterium RBG_19FT_COMBO_34_6</name>
    <dbReference type="NCBI Taxonomy" id="1802612"/>
    <lineage>
        <taxon>Bacteria</taxon>
        <taxon>Katanobacteria</taxon>
    </lineage>
</organism>
<name>A0A1F4ULP2_UNCKA</name>
<sequence>MIIKAIKLTIILFLTFIIIPKEAKAYLDPGSGSYLIQVLVAAVAGGGILLKTQWHKIKNIFNKDKGQEKKDDKK</sequence>
<keyword evidence="1" id="KW-0472">Membrane</keyword>